<dbReference type="EMBL" id="AGUF01000081">
    <property type="protein sequence ID" value="EHK63442.1"/>
    <property type="molecule type" value="Genomic_DNA"/>
</dbReference>
<keyword evidence="3" id="KW-1185">Reference proteome</keyword>
<evidence type="ECO:0000313" key="2">
    <source>
        <dbReference type="EMBL" id="EHK63442.1"/>
    </source>
</evidence>
<keyword evidence="1" id="KW-0732">Signal</keyword>
<dbReference type="RefSeq" id="WP_008167736.1">
    <property type="nucleotide sequence ID" value="NZ_AGUF01000081.1"/>
</dbReference>
<gene>
    <name evidence="2" type="ORF">KYC_25398</name>
</gene>
<feature type="signal peptide" evidence="1">
    <location>
        <begin position="1"/>
        <end position="25"/>
    </location>
</feature>
<dbReference type="eggNOG" id="ENOG5031706">
    <property type="taxonomic scope" value="Bacteria"/>
</dbReference>
<comment type="caution">
    <text evidence="2">The sequence shown here is derived from an EMBL/GenBank/DDBJ whole genome shotgun (WGS) entry which is preliminary data.</text>
</comment>
<reference evidence="2 3" key="1">
    <citation type="journal article" date="2012" name="J. Bacteriol.">
        <title>Genome sequence of the highly efficient arsenite-oxidizing bacterium Achromobacter arsenitoxydans SY8.</title>
        <authorList>
            <person name="Li X."/>
            <person name="Hu Y."/>
            <person name="Gong J."/>
            <person name="Lin Y."/>
            <person name="Johnstone L."/>
            <person name="Rensing C."/>
            <person name="Wang G."/>
        </authorList>
    </citation>
    <scope>NUCLEOTIDE SEQUENCE [LARGE SCALE GENOMIC DNA]</scope>
    <source>
        <strain evidence="2 3">SY8</strain>
    </source>
</reference>
<feature type="chain" id="PRO_5003532683" description="Lipoprotein" evidence="1">
    <location>
        <begin position="26"/>
        <end position="131"/>
    </location>
</feature>
<organism evidence="2 3">
    <name type="scientific">Achromobacter arsenitoxydans SY8</name>
    <dbReference type="NCBI Taxonomy" id="477184"/>
    <lineage>
        <taxon>Bacteria</taxon>
        <taxon>Pseudomonadati</taxon>
        <taxon>Pseudomonadota</taxon>
        <taxon>Betaproteobacteria</taxon>
        <taxon>Burkholderiales</taxon>
        <taxon>Alcaligenaceae</taxon>
        <taxon>Achromobacter</taxon>
    </lineage>
</organism>
<evidence type="ECO:0000313" key="3">
    <source>
        <dbReference type="Proteomes" id="UP000003113"/>
    </source>
</evidence>
<dbReference type="STRING" id="477184.KYC_25398"/>
<evidence type="ECO:0000256" key="1">
    <source>
        <dbReference type="SAM" id="SignalP"/>
    </source>
</evidence>
<proteinExistence type="predicted"/>
<dbReference type="PROSITE" id="PS51257">
    <property type="entry name" value="PROKAR_LIPOPROTEIN"/>
    <property type="match status" value="1"/>
</dbReference>
<name>H0FE68_9BURK</name>
<dbReference type="PATRIC" id="fig|477184.5.peg.4994"/>
<accession>H0FE68</accession>
<sequence length="131" mass="13569">MMGRLRMAAAIACLAGLAAACASNAPIRTVFVPVVAGEAAPAMTLSRDVVVTLADGADQTLPEGSRWRRVGALVQGDVYRRIDAPMSMGKADGPQAYLVASSGRLVGFYLPAGGLFAPVPKPAVLPFSQRQ</sequence>
<protein>
    <recommendedName>
        <fullName evidence="4">Lipoprotein</fullName>
    </recommendedName>
</protein>
<evidence type="ECO:0008006" key="4">
    <source>
        <dbReference type="Google" id="ProtNLM"/>
    </source>
</evidence>
<dbReference type="AlphaFoldDB" id="H0FE68"/>
<dbReference type="Proteomes" id="UP000003113">
    <property type="component" value="Unassembled WGS sequence"/>
</dbReference>